<evidence type="ECO:0000256" key="3">
    <source>
        <dbReference type="ARBA" id="ARBA00008601"/>
    </source>
</evidence>
<evidence type="ECO:0000256" key="11">
    <source>
        <dbReference type="PIRSR" id="PIRSR000941-50"/>
    </source>
</evidence>
<proteinExistence type="inferred from homology"/>
<comment type="subcellular location">
    <subcellularLocation>
        <location evidence="2">Cytoplasm</location>
    </subcellularLocation>
    <subcellularLocation>
        <location evidence="1">Nucleus</location>
    </subcellularLocation>
</comment>
<dbReference type="CDD" id="cd14498">
    <property type="entry name" value="DSP"/>
    <property type="match status" value="1"/>
</dbReference>
<dbReference type="SMART" id="SM00195">
    <property type="entry name" value="DSPc"/>
    <property type="match status" value="1"/>
</dbReference>
<gene>
    <name evidence="14" type="ORF">WA026_010580</name>
</gene>
<feature type="domain" description="Tyrosine-protein phosphatase" evidence="12">
    <location>
        <begin position="15"/>
        <end position="158"/>
    </location>
</feature>
<dbReference type="InterPro" id="IPR016278">
    <property type="entry name" value="DUSP12"/>
</dbReference>
<feature type="active site" description="Phosphocysteine intermediate" evidence="11">
    <location>
        <position position="102"/>
    </location>
</feature>
<feature type="domain" description="Tyrosine specific protein phosphatases" evidence="13">
    <location>
        <begin position="76"/>
        <end position="136"/>
    </location>
</feature>
<organism evidence="14 15">
    <name type="scientific">Henosepilachna vigintioctopunctata</name>
    <dbReference type="NCBI Taxonomy" id="420089"/>
    <lineage>
        <taxon>Eukaryota</taxon>
        <taxon>Metazoa</taxon>
        <taxon>Ecdysozoa</taxon>
        <taxon>Arthropoda</taxon>
        <taxon>Hexapoda</taxon>
        <taxon>Insecta</taxon>
        <taxon>Pterygota</taxon>
        <taxon>Neoptera</taxon>
        <taxon>Endopterygota</taxon>
        <taxon>Coleoptera</taxon>
        <taxon>Polyphaga</taxon>
        <taxon>Cucujiformia</taxon>
        <taxon>Coccinelloidea</taxon>
        <taxon>Coccinellidae</taxon>
        <taxon>Epilachninae</taxon>
        <taxon>Epilachnini</taxon>
        <taxon>Henosepilachna</taxon>
    </lineage>
</organism>
<evidence type="ECO:0000313" key="14">
    <source>
        <dbReference type="EMBL" id="KAK9890501.1"/>
    </source>
</evidence>
<dbReference type="InterPro" id="IPR000340">
    <property type="entry name" value="Dual-sp_phosphatase_cat-dom"/>
</dbReference>
<dbReference type="InterPro" id="IPR000387">
    <property type="entry name" value="Tyr_Pase_dom"/>
</dbReference>
<dbReference type="PROSITE" id="PS50054">
    <property type="entry name" value="TYR_PHOSPHATASE_DUAL"/>
    <property type="match status" value="1"/>
</dbReference>
<dbReference type="GO" id="GO:0004722">
    <property type="term" value="F:protein serine/threonine phosphatase activity"/>
    <property type="evidence" value="ECO:0007669"/>
    <property type="project" value="UniProtKB-EC"/>
</dbReference>
<dbReference type="EMBL" id="JARQZJ010000125">
    <property type="protein sequence ID" value="KAK9890501.1"/>
    <property type="molecule type" value="Genomic_DNA"/>
</dbReference>
<evidence type="ECO:0000259" key="13">
    <source>
        <dbReference type="PROSITE" id="PS50056"/>
    </source>
</evidence>
<sequence>MKKMYDTNFNLGPINVDLIEPNLYLGGLAAAKDVGTLSKLKITHILTIDCCPLPRQILELKELNIKFVQLSDQPKEDILSSFDDTYLFIEDGIQKGNVLVHCYFGVSRSATLVIAYIMKKYSLNYVDAFQKVKLKRSIVYPNHGFVSQLHLYKEMGYTTDKNNMKYKIFRLNMAADRFKKIKILPQNFHDCIKPDPGLTQSQPECNVYRCKKCRRIVAAESNLLTHKDKNEICKKTYFIEPLQWMNIAQTDQGKLYCPKCQNKLGSFSWVMGCQCPCGVQIAPAFYLKPSKIDFTNVVQNVEVTF</sequence>
<dbReference type="PROSITE" id="PS00383">
    <property type="entry name" value="TYR_PHOSPHATASE_1"/>
    <property type="match status" value="1"/>
</dbReference>
<dbReference type="AlphaFoldDB" id="A0AAW1V486"/>
<dbReference type="PANTHER" id="PTHR45848:SF4">
    <property type="entry name" value="DUAL SPECIFICITY PROTEIN PHOSPHATASE 12"/>
    <property type="match status" value="1"/>
</dbReference>
<evidence type="ECO:0000256" key="8">
    <source>
        <dbReference type="ARBA" id="ARBA00047761"/>
    </source>
</evidence>
<comment type="similarity">
    <text evidence="3">Belongs to the protein-tyrosine phosphatase family. Non-receptor class dual specificity subfamily.</text>
</comment>
<evidence type="ECO:0000256" key="1">
    <source>
        <dbReference type="ARBA" id="ARBA00004123"/>
    </source>
</evidence>
<evidence type="ECO:0000256" key="9">
    <source>
        <dbReference type="ARBA" id="ARBA00048336"/>
    </source>
</evidence>
<dbReference type="GO" id="GO:0004725">
    <property type="term" value="F:protein tyrosine phosphatase activity"/>
    <property type="evidence" value="ECO:0007669"/>
    <property type="project" value="UniProtKB-EC"/>
</dbReference>
<dbReference type="InterPro" id="IPR020422">
    <property type="entry name" value="TYR_PHOSPHATASE_DUAL_dom"/>
</dbReference>
<dbReference type="GO" id="GO:0005634">
    <property type="term" value="C:nucleus"/>
    <property type="evidence" value="ECO:0007669"/>
    <property type="project" value="UniProtKB-SubCell"/>
</dbReference>
<evidence type="ECO:0008006" key="16">
    <source>
        <dbReference type="Google" id="ProtNLM"/>
    </source>
</evidence>
<dbReference type="GO" id="GO:0008138">
    <property type="term" value="F:protein tyrosine/serine/threonine phosphatase activity"/>
    <property type="evidence" value="ECO:0007669"/>
    <property type="project" value="InterPro"/>
</dbReference>
<evidence type="ECO:0000313" key="15">
    <source>
        <dbReference type="Proteomes" id="UP001431783"/>
    </source>
</evidence>
<evidence type="ECO:0000256" key="7">
    <source>
        <dbReference type="ARBA" id="ARBA00023242"/>
    </source>
</evidence>
<evidence type="ECO:0000259" key="12">
    <source>
        <dbReference type="PROSITE" id="PS50054"/>
    </source>
</evidence>
<dbReference type="FunFam" id="3.90.190.10:FF:000056">
    <property type="entry name" value="Dual specificity phosphatase 12"/>
    <property type="match status" value="1"/>
</dbReference>
<comment type="catalytic activity">
    <reaction evidence="8">
        <text>O-phospho-L-seryl-[protein] + H2O = L-seryl-[protein] + phosphate</text>
        <dbReference type="Rhea" id="RHEA:20629"/>
        <dbReference type="Rhea" id="RHEA-COMP:9863"/>
        <dbReference type="Rhea" id="RHEA-COMP:11604"/>
        <dbReference type="ChEBI" id="CHEBI:15377"/>
        <dbReference type="ChEBI" id="CHEBI:29999"/>
        <dbReference type="ChEBI" id="CHEBI:43474"/>
        <dbReference type="ChEBI" id="CHEBI:83421"/>
        <dbReference type="EC" id="3.1.3.16"/>
    </reaction>
</comment>
<protein>
    <recommendedName>
        <fullName evidence="16">Protein-tyrosine-phosphatase</fullName>
    </recommendedName>
</protein>
<reference evidence="14 15" key="1">
    <citation type="submission" date="2023-03" db="EMBL/GenBank/DDBJ databases">
        <title>Genome insight into feeding habits of ladybird beetles.</title>
        <authorList>
            <person name="Li H.-S."/>
            <person name="Huang Y.-H."/>
            <person name="Pang H."/>
        </authorList>
    </citation>
    <scope>NUCLEOTIDE SEQUENCE [LARGE SCALE GENOMIC DNA]</scope>
    <source>
        <strain evidence="14">SYSU_2023b</strain>
        <tissue evidence="14">Whole body</tissue>
    </source>
</reference>
<evidence type="ECO:0000256" key="5">
    <source>
        <dbReference type="ARBA" id="ARBA00022801"/>
    </source>
</evidence>
<comment type="catalytic activity">
    <reaction evidence="9">
        <text>O-phospho-L-threonyl-[protein] + H2O = L-threonyl-[protein] + phosphate</text>
        <dbReference type="Rhea" id="RHEA:47004"/>
        <dbReference type="Rhea" id="RHEA-COMP:11060"/>
        <dbReference type="Rhea" id="RHEA-COMP:11605"/>
        <dbReference type="ChEBI" id="CHEBI:15377"/>
        <dbReference type="ChEBI" id="CHEBI:30013"/>
        <dbReference type="ChEBI" id="CHEBI:43474"/>
        <dbReference type="ChEBI" id="CHEBI:61977"/>
        <dbReference type="EC" id="3.1.3.16"/>
    </reaction>
</comment>
<dbReference type="SUPFAM" id="SSF52799">
    <property type="entry name" value="(Phosphotyrosine protein) phosphatases II"/>
    <property type="match status" value="1"/>
</dbReference>
<keyword evidence="15" id="KW-1185">Reference proteome</keyword>
<dbReference type="GO" id="GO:0005737">
    <property type="term" value="C:cytoplasm"/>
    <property type="evidence" value="ECO:0007669"/>
    <property type="project" value="UniProtKB-SubCell"/>
</dbReference>
<evidence type="ECO:0000256" key="10">
    <source>
        <dbReference type="ARBA" id="ARBA00051722"/>
    </source>
</evidence>
<keyword evidence="7" id="KW-0539">Nucleus</keyword>
<comment type="caution">
    <text evidence="14">The sequence shown here is derived from an EMBL/GenBank/DDBJ whole genome shotgun (WGS) entry which is preliminary data.</text>
</comment>
<dbReference type="Pfam" id="PF00782">
    <property type="entry name" value="DSPc"/>
    <property type="match status" value="1"/>
</dbReference>
<evidence type="ECO:0000256" key="6">
    <source>
        <dbReference type="ARBA" id="ARBA00022912"/>
    </source>
</evidence>
<dbReference type="PIRSF" id="PIRSF000941">
    <property type="entry name" value="DUSP12"/>
    <property type="match status" value="1"/>
</dbReference>
<dbReference type="InterPro" id="IPR016130">
    <property type="entry name" value="Tyr_Pase_AS"/>
</dbReference>
<name>A0AAW1V486_9CUCU</name>
<comment type="catalytic activity">
    <reaction evidence="10">
        <text>O-phospho-L-tyrosyl-[protein] + H2O = L-tyrosyl-[protein] + phosphate</text>
        <dbReference type="Rhea" id="RHEA:10684"/>
        <dbReference type="Rhea" id="RHEA-COMP:10136"/>
        <dbReference type="Rhea" id="RHEA-COMP:20101"/>
        <dbReference type="ChEBI" id="CHEBI:15377"/>
        <dbReference type="ChEBI" id="CHEBI:43474"/>
        <dbReference type="ChEBI" id="CHEBI:46858"/>
        <dbReference type="ChEBI" id="CHEBI:61978"/>
        <dbReference type="EC" id="3.1.3.48"/>
    </reaction>
</comment>
<dbReference type="PANTHER" id="PTHR45848">
    <property type="entry name" value="DUAL SPECIFICITY PROTEIN PHOSPHATASE 12 FAMILY MEMBER"/>
    <property type="match status" value="1"/>
</dbReference>
<dbReference type="Proteomes" id="UP001431783">
    <property type="component" value="Unassembled WGS sequence"/>
</dbReference>
<dbReference type="Gene3D" id="3.90.190.10">
    <property type="entry name" value="Protein tyrosine phosphatase superfamily"/>
    <property type="match status" value="1"/>
</dbReference>
<evidence type="ECO:0000256" key="2">
    <source>
        <dbReference type="ARBA" id="ARBA00004496"/>
    </source>
</evidence>
<dbReference type="PROSITE" id="PS50056">
    <property type="entry name" value="TYR_PHOSPHATASE_2"/>
    <property type="match status" value="1"/>
</dbReference>
<evidence type="ECO:0000256" key="4">
    <source>
        <dbReference type="ARBA" id="ARBA00022490"/>
    </source>
</evidence>
<keyword evidence="6" id="KW-0904">Protein phosphatase</keyword>
<dbReference type="InterPro" id="IPR029021">
    <property type="entry name" value="Prot-tyrosine_phosphatase-like"/>
</dbReference>
<keyword evidence="4" id="KW-0963">Cytoplasm</keyword>
<accession>A0AAW1V486</accession>
<keyword evidence="5" id="KW-0378">Hydrolase</keyword>